<name>A0A956NCR5_UNCEI</name>
<reference evidence="2" key="1">
    <citation type="submission" date="2020-04" db="EMBL/GenBank/DDBJ databases">
        <authorList>
            <person name="Zhang T."/>
        </authorList>
    </citation>
    <scope>NUCLEOTIDE SEQUENCE</scope>
    <source>
        <strain evidence="2">HKST-UBA02</strain>
    </source>
</reference>
<evidence type="ECO:0000313" key="2">
    <source>
        <dbReference type="EMBL" id="MCA9755911.1"/>
    </source>
</evidence>
<feature type="non-terminal residue" evidence="2">
    <location>
        <position position="1"/>
    </location>
</feature>
<keyword evidence="1" id="KW-0812">Transmembrane</keyword>
<gene>
    <name evidence="2" type="ORF">KDA27_08930</name>
</gene>
<dbReference type="Proteomes" id="UP000739538">
    <property type="component" value="Unassembled WGS sequence"/>
</dbReference>
<protein>
    <submittedName>
        <fullName evidence="2">DUF2306 domain-containing protein</fullName>
    </submittedName>
</protein>
<feature type="transmembrane region" description="Helical" evidence="1">
    <location>
        <begin position="30"/>
        <end position="48"/>
    </location>
</feature>
<dbReference type="AlphaFoldDB" id="A0A956NCR5"/>
<proteinExistence type="predicted"/>
<dbReference type="EMBL" id="JAGQHS010000036">
    <property type="protein sequence ID" value="MCA9755911.1"/>
    <property type="molecule type" value="Genomic_DNA"/>
</dbReference>
<evidence type="ECO:0000256" key="1">
    <source>
        <dbReference type="SAM" id="Phobius"/>
    </source>
</evidence>
<keyword evidence="1" id="KW-1133">Transmembrane helix</keyword>
<organism evidence="2 3">
    <name type="scientific">Eiseniibacteriota bacterium</name>
    <dbReference type="NCBI Taxonomy" id="2212470"/>
    <lineage>
        <taxon>Bacteria</taxon>
        <taxon>Candidatus Eiseniibacteriota</taxon>
    </lineage>
</organism>
<accession>A0A956NCR5</accession>
<comment type="caution">
    <text evidence="2">The sequence shown here is derived from an EMBL/GenBank/DDBJ whole genome shotgun (WGS) entry which is preliminary data.</text>
</comment>
<sequence>YAIGLGAGTQALTHLPYFVFVGRPDETARGFLMGAGWVINVIVAEWILRRRPMLVL</sequence>
<keyword evidence="1" id="KW-0472">Membrane</keyword>
<reference evidence="2" key="2">
    <citation type="journal article" date="2021" name="Microbiome">
        <title>Successional dynamics and alternative stable states in a saline activated sludge microbial community over 9 years.</title>
        <authorList>
            <person name="Wang Y."/>
            <person name="Ye J."/>
            <person name="Ju F."/>
            <person name="Liu L."/>
            <person name="Boyd J.A."/>
            <person name="Deng Y."/>
            <person name="Parks D.H."/>
            <person name="Jiang X."/>
            <person name="Yin X."/>
            <person name="Woodcroft B.J."/>
            <person name="Tyson G.W."/>
            <person name="Hugenholtz P."/>
            <person name="Polz M.F."/>
            <person name="Zhang T."/>
        </authorList>
    </citation>
    <scope>NUCLEOTIDE SEQUENCE</scope>
    <source>
        <strain evidence="2">HKST-UBA02</strain>
    </source>
</reference>
<evidence type="ECO:0000313" key="3">
    <source>
        <dbReference type="Proteomes" id="UP000739538"/>
    </source>
</evidence>